<evidence type="ECO:0000256" key="1">
    <source>
        <dbReference type="SAM" id="MobiDB-lite"/>
    </source>
</evidence>
<dbReference type="Pfam" id="PF13469">
    <property type="entry name" value="Sulfotransfer_3"/>
    <property type="match status" value="2"/>
</dbReference>
<protein>
    <recommendedName>
        <fullName evidence="4">Sulfotransferase</fullName>
    </recommendedName>
</protein>
<dbReference type="Gene3D" id="3.40.50.300">
    <property type="entry name" value="P-loop containing nucleotide triphosphate hydrolases"/>
    <property type="match status" value="2"/>
</dbReference>
<evidence type="ECO:0008006" key="4">
    <source>
        <dbReference type="Google" id="ProtNLM"/>
    </source>
</evidence>
<dbReference type="OrthoDB" id="429813at2759"/>
<proteinExistence type="predicted"/>
<gene>
    <name evidence="2" type="ORF">CEUSTIGMA_g3386.t1</name>
</gene>
<keyword evidence="3" id="KW-1185">Reference proteome</keyword>
<dbReference type="PANTHER" id="PTHR36451:SF1">
    <property type="entry name" value="OMEGA-HYDROXY-BETA-DIHYDROMENAQUINONE-9 SULFOTRANSFERASE STF3"/>
    <property type="match status" value="1"/>
</dbReference>
<name>A0A250WYM2_9CHLO</name>
<feature type="region of interest" description="Disordered" evidence="1">
    <location>
        <begin position="346"/>
        <end position="365"/>
    </location>
</feature>
<dbReference type="SUPFAM" id="SSF52540">
    <property type="entry name" value="P-loop containing nucleoside triphosphate hydrolases"/>
    <property type="match status" value="1"/>
</dbReference>
<dbReference type="InterPro" id="IPR052736">
    <property type="entry name" value="Stf3_sulfotransferase"/>
</dbReference>
<dbReference type="AlphaFoldDB" id="A0A250WYM2"/>
<reference evidence="2 3" key="1">
    <citation type="submission" date="2017-08" db="EMBL/GenBank/DDBJ databases">
        <title>Acidophilic green algal genome provides insights into adaptation to an acidic environment.</title>
        <authorList>
            <person name="Hirooka S."/>
            <person name="Hirose Y."/>
            <person name="Kanesaki Y."/>
            <person name="Higuchi S."/>
            <person name="Fujiwara T."/>
            <person name="Onuma R."/>
            <person name="Era A."/>
            <person name="Ohbayashi R."/>
            <person name="Uzuka A."/>
            <person name="Nozaki H."/>
            <person name="Yoshikawa H."/>
            <person name="Miyagishima S.Y."/>
        </authorList>
    </citation>
    <scope>NUCLEOTIDE SEQUENCE [LARGE SCALE GENOMIC DNA]</scope>
    <source>
        <strain evidence="2 3">NIES-2499</strain>
    </source>
</reference>
<organism evidence="2 3">
    <name type="scientific">Chlamydomonas eustigma</name>
    <dbReference type="NCBI Taxonomy" id="1157962"/>
    <lineage>
        <taxon>Eukaryota</taxon>
        <taxon>Viridiplantae</taxon>
        <taxon>Chlorophyta</taxon>
        <taxon>core chlorophytes</taxon>
        <taxon>Chlorophyceae</taxon>
        <taxon>CS clade</taxon>
        <taxon>Chlamydomonadales</taxon>
        <taxon>Chlamydomonadaceae</taxon>
        <taxon>Chlamydomonas</taxon>
    </lineage>
</organism>
<dbReference type="Proteomes" id="UP000232323">
    <property type="component" value="Unassembled WGS sequence"/>
</dbReference>
<dbReference type="EMBL" id="BEGY01000014">
    <property type="protein sequence ID" value="GAX75943.1"/>
    <property type="molecule type" value="Genomic_DNA"/>
</dbReference>
<comment type="caution">
    <text evidence="2">The sequence shown here is derived from an EMBL/GenBank/DDBJ whole genome shotgun (WGS) entry which is preliminary data.</text>
</comment>
<dbReference type="PANTHER" id="PTHR36451">
    <property type="entry name" value="PAPS-DEPENDENT SULFOTRANSFERASE STF3"/>
    <property type="match status" value="1"/>
</dbReference>
<evidence type="ECO:0000313" key="2">
    <source>
        <dbReference type="EMBL" id="GAX75943.1"/>
    </source>
</evidence>
<sequence length="534" mass="60951">MSSDDTPVYQFHKKHRWEVKLHMMSGITLMPWARFLWHYWRCVDWLVYPHRVFFLTFMSILNTVLAIPDWFLYSQQIAAQPLHPEPVIILGHPRTGTTHLHNLLSLDPEFAFCNTFHAGFPSSFITLEPLQGLLSPLMEERRPMDNMALSWGLPAEDEIAINVLSGGVSPYASLVLPREEERSLRGFFSFMNTTSSDDDVSGGICTLSDATSKEIKTGEVGQIGGIASTNHADGETNSYSSHQSRTHAITADGISQGTRSNFREGVRASAGTASRSASLHLERSFKVWQSCFLHFLKKVTFWHILKSRLNEGNTALRSLFHSGSTKRMATDPTTTPVSSSCTRDSAAAAAAASSPPPSSGSKPLLIKSPVHTARIRLLLDMFPKARFIYIHRHPIDVFRSAAHMADTYYWYTYLQLPSNQQVTEFILNQYEVLYKRYIEDRRLVHSDQLHELSFRDLEADPITSLKEIYCKFGWLERFERLRPDFERYCFSLSDFKRNHFAQPLDPRLVSTIETRWSDSYSEFGYKKSNNDTPL</sequence>
<evidence type="ECO:0000313" key="3">
    <source>
        <dbReference type="Proteomes" id="UP000232323"/>
    </source>
</evidence>
<dbReference type="InterPro" id="IPR027417">
    <property type="entry name" value="P-loop_NTPase"/>
</dbReference>
<accession>A0A250WYM2</accession>